<dbReference type="Proteomes" id="UP001327225">
    <property type="component" value="Chromosome"/>
</dbReference>
<proteinExistence type="predicted"/>
<dbReference type="RefSeq" id="WP_322456629.1">
    <property type="nucleotide sequence ID" value="NZ_CP141059.1"/>
</dbReference>
<organism evidence="1 2">
    <name type="scientific">Nocardioides bizhenqiangii</name>
    <dbReference type="NCBI Taxonomy" id="3095076"/>
    <lineage>
        <taxon>Bacteria</taxon>
        <taxon>Bacillati</taxon>
        <taxon>Actinomycetota</taxon>
        <taxon>Actinomycetes</taxon>
        <taxon>Propionibacteriales</taxon>
        <taxon>Nocardioidaceae</taxon>
        <taxon>Nocardioides</taxon>
    </lineage>
</organism>
<dbReference type="SUPFAM" id="SSF55961">
    <property type="entry name" value="Bet v1-like"/>
    <property type="match status" value="1"/>
</dbReference>
<reference evidence="2" key="1">
    <citation type="submission" date="2023-12" db="EMBL/GenBank/DDBJ databases">
        <title>Novel species in genus Nocardioides.</title>
        <authorList>
            <person name="Zhou H."/>
        </authorList>
    </citation>
    <scope>NUCLEOTIDE SEQUENCE [LARGE SCALE GENOMIC DNA]</scope>
    <source>
        <strain evidence="2">HM61</strain>
    </source>
</reference>
<evidence type="ECO:0000313" key="1">
    <source>
        <dbReference type="EMBL" id="WQQ27564.1"/>
    </source>
</evidence>
<dbReference type="Gene3D" id="3.30.530.20">
    <property type="match status" value="1"/>
</dbReference>
<dbReference type="EMBL" id="CP141059">
    <property type="protein sequence ID" value="WQQ27564.1"/>
    <property type="molecule type" value="Genomic_DNA"/>
</dbReference>
<gene>
    <name evidence="1" type="ORF">SHK19_04860</name>
</gene>
<accession>A0ABZ0ZTG6</accession>
<protein>
    <submittedName>
        <fullName evidence="1">SRPBCC family protein</fullName>
    </submittedName>
</protein>
<sequence length="137" mass="14580">MFGQTRTSRRSATRAAHIPSAPSAVTDYLADPRNLREWAPDFAESVTEQAGLWQVSKGTGSRMVRVRTAPGLGVVDFVSADDSGLGAFLRVLPDGLGSHVTFTIVFPAGTPEQAILAEMEGVDRELRALQSVLAGPD</sequence>
<dbReference type="Pfam" id="PF10604">
    <property type="entry name" value="Polyketide_cyc2"/>
    <property type="match status" value="1"/>
</dbReference>
<evidence type="ECO:0000313" key="2">
    <source>
        <dbReference type="Proteomes" id="UP001327225"/>
    </source>
</evidence>
<keyword evidence="2" id="KW-1185">Reference proteome</keyword>
<dbReference type="InterPro" id="IPR023393">
    <property type="entry name" value="START-like_dom_sf"/>
</dbReference>
<dbReference type="InterPro" id="IPR019587">
    <property type="entry name" value="Polyketide_cyclase/dehydratase"/>
</dbReference>
<name>A0ABZ0ZTG6_9ACTN</name>